<evidence type="ECO:0000313" key="2">
    <source>
        <dbReference type="Proteomes" id="UP000276133"/>
    </source>
</evidence>
<organism evidence="1 2">
    <name type="scientific">Brachionus plicatilis</name>
    <name type="common">Marine rotifer</name>
    <name type="synonym">Brachionus muelleri</name>
    <dbReference type="NCBI Taxonomy" id="10195"/>
    <lineage>
        <taxon>Eukaryota</taxon>
        <taxon>Metazoa</taxon>
        <taxon>Spiralia</taxon>
        <taxon>Gnathifera</taxon>
        <taxon>Rotifera</taxon>
        <taxon>Eurotatoria</taxon>
        <taxon>Monogononta</taxon>
        <taxon>Pseudotrocha</taxon>
        <taxon>Ploima</taxon>
        <taxon>Brachionidae</taxon>
        <taxon>Brachionus</taxon>
    </lineage>
</organism>
<sequence length="68" mass="7605">MCLTPTVTMRLGKCGFHLMQNILSLCPRVLASFSPLAQSHTQIEWLSSRPTEASFLPSAEKLSEQMPR</sequence>
<evidence type="ECO:0000313" key="1">
    <source>
        <dbReference type="EMBL" id="RNA29063.1"/>
    </source>
</evidence>
<dbReference type="Proteomes" id="UP000276133">
    <property type="component" value="Unassembled WGS sequence"/>
</dbReference>
<accession>A0A3M7RZR9</accession>
<dbReference type="AlphaFoldDB" id="A0A3M7RZR9"/>
<keyword evidence="2" id="KW-1185">Reference proteome</keyword>
<comment type="caution">
    <text evidence="1">The sequence shown here is derived from an EMBL/GenBank/DDBJ whole genome shotgun (WGS) entry which is preliminary data.</text>
</comment>
<dbReference type="EMBL" id="REGN01002285">
    <property type="protein sequence ID" value="RNA29063.1"/>
    <property type="molecule type" value="Genomic_DNA"/>
</dbReference>
<protein>
    <submittedName>
        <fullName evidence="1">Uncharacterized protein</fullName>
    </submittedName>
</protein>
<gene>
    <name evidence="1" type="ORF">BpHYR1_040824</name>
</gene>
<proteinExistence type="predicted"/>
<name>A0A3M7RZR9_BRAPC</name>
<reference evidence="1 2" key="1">
    <citation type="journal article" date="2018" name="Sci. Rep.">
        <title>Genomic signatures of local adaptation to the degree of environmental predictability in rotifers.</title>
        <authorList>
            <person name="Franch-Gras L."/>
            <person name="Hahn C."/>
            <person name="Garcia-Roger E.M."/>
            <person name="Carmona M.J."/>
            <person name="Serra M."/>
            <person name="Gomez A."/>
        </authorList>
    </citation>
    <scope>NUCLEOTIDE SEQUENCE [LARGE SCALE GENOMIC DNA]</scope>
    <source>
        <strain evidence="1">HYR1</strain>
    </source>
</reference>